<organism evidence="1 2">
    <name type="scientific">Cytophaga hutchinsonii (strain ATCC 33406 / DSM 1761 / CIP 103989 / NBRC 15051 / NCIMB 9469 / D465)</name>
    <dbReference type="NCBI Taxonomy" id="269798"/>
    <lineage>
        <taxon>Bacteria</taxon>
        <taxon>Pseudomonadati</taxon>
        <taxon>Bacteroidota</taxon>
        <taxon>Cytophagia</taxon>
        <taxon>Cytophagales</taxon>
        <taxon>Cytophagaceae</taxon>
        <taxon>Cytophaga</taxon>
    </lineage>
</organism>
<dbReference type="EMBL" id="CP000383">
    <property type="protein sequence ID" value="ABG59487.1"/>
    <property type="molecule type" value="Genomic_DNA"/>
</dbReference>
<evidence type="ECO:0000313" key="1">
    <source>
        <dbReference type="EMBL" id="ABG59487.1"/>
    </source>
</evidence>
<dbReference type="AlphaFoldDB" id="A0A6N4SSV3"/>
<name>A0A6N4SSV3_CYTH3</name>
<sequence>MVNMYAIRKQFFIAIGLFSFFSLFGFLNAPANASFENTSVDVHNAPSIIAGSIDFDIKSRNPLSNLNNGTIELKVIEGKAPYKILVYSTTMPLKEYQVSQDLLLTNLAAGDYMIVVSGRDNAYRSKTITLSQE</sequence>
<dbReference type="OrthoDB" id="9955917at2"/>
<dbReference type="KEGG" id="chu:CHU_2224"/>
<dbReference type="Proteomes" id="UP000001822">
    <property type="component" value="Chromosome"/>
</dbReference>
<accession>A0A6N4SSV3</accession>
<reference evidence="1 2" key="1">
    <citation type="journal article" date="2007" name="Appl. Environ. Microbiol.">
        <title>Genome sequence of the cellulolytic gliding bacterium Cytophaga hutchinsonii.</title>
        <authorList>
            <person name="Xie G."/>
            <person name="Bruce D.C."/>
            <person name="Challacombe J.F."/>
            <person name="Chertkov O."/>
            <person name="Detter J.C."/>
            <person name="Gilna P."/>
            <person name="Han C.S."/>
            <person name="Lucas S."/>
            <person name="Misra M."/>
            <person name="Myers G.L."/>
            <person name="Richardson P."/>
            <person name="Tapia R."/>
            <person name="Thayer N."/>
            <person name="Thompson L.S."/>
            <person name="Brettin T.S."/>
            <person name="Henrissat B."/>
            <person name="Wilson D.B."/>
            <person name="McBride M.J."/>
        </authorList>
    </citation>
    <scope>NUCLEOTIDE SEQUENCE [LARGE SCALE GENOMIC DNA]</scope>
    <source>
        <strain evidence="2">ATCC 33406 / DSM 1761 / CIP 103989 / NBRC 15051 / NCIMB 9469 / D465</strain>
    </source>
</reference>
<proteinExistence type="predicted"/>
<gene>
    <name evidence="1" type="ordered locus">CHU_2224</name>
</gene>
<dbReference type="RefSeq" id="WP_011585604.1">
    <property type="nucleotide sequence ID" value="NC_008255.1"/>
</dbReference>
<evidence type="ECO:0000313" key="2">
    <source>
        <dbReference type="Proteomes" id="UP000001822"/>
    </source>
</evidence>
<protein>
    <recommendedName>
        <fullName evidence="3">Secretion system C-terminal sorting domain-containing protein</fullName>
    </recommendedName>
</protein>
<evidence type="ECO:0008006" key="3">
    <source>
        <dbReference type="Google" id="ProtNLM"/>
    </source>
</evidence>
<keyword evidence="2" id="KW-1185">Reference proteome</keyword>